<dbReference type="InterPro" id="IPR029058">
    <property type="entry name" value="AB_hydrolase_fold"/>
</dbReference>
<protein>
    <submittedName>
        <fullName evidence="1">EOG090X08BF</fullName>
    </submittedName>
</protein>
<dbReference type="SUPFAM" id="SSF53474">
    <property type="entry name" value="alpha/beta-Hydrolases"/>
    <property type="match status" value="1"/>
</dbReference>
<reference evidence="1" key="1">
    <citation type="submission" date="2021-04" db="EMBL/GenBank/DDBJ databases">
        <authorList>
            <person name="Cornetti L."/>
        </authorList>
    </citation>
    <scope>NUCLEOTIDE SEQUENCE</scope>
</reference>
<dbReference type="AlphaFoldDB" id="A0A9N6WT55"/>
<dbReference type="EMBL" id="OC988963">
    <property type="protein sequence ID" value="CAG4645618.1"/>
    <property type="molecule type" value="Genomic_DNA"/>
</dbReference>
<evidence type="ECO:0000313" key="1">
    <source>
        <dbReference type="EMBL" id="CAG4645618.1"/>
    </source>
</evidence>
<proteinExistence type="predicted"/>
<dbReference type="Pfam" id="PF09752">
    <property type="entry name" value="ABHD18"/>
    <property type="match status" value="1"/>
</dbReference>
<dbReference type="PANTHER" id="PTHR13617">
    <property type="entry name" value="PROTEIN ABHD18"/>
    <property type="match status" value="1"/>
</dbReference>
<sequence>MASRLDQVYRSLILSKFFTKGWGKPENIQRLFDFRKSVSNRDVCQYLVDKNHPVIIEKEEIHSDAIILEGHFESPFAQHLPGLVPLESEKAYFQILLPRTWKWKNNLKPVCLQLAGTGDHYFWRRRTLMAKPLLKEHNIASILLENPFYGLRKPKDQVRSSLHNVSDIFVMGGCLVLESLVLFNWCEKNNLGPLGLTGVSMGGHMASLAASNWHKPTVLVPCLSWSTASGVFTKGVMSGAIDWSLLENQFMCDSFYSEILQRILESPDNCAYQAGRNFAQTYSNESLSRGLNNGKLSSALQRTFNFAPLESSALPLMNKLWNWFPHFNKSSSVDGNVDISVAMNPPRPNWSNLGAVERAKVRQEALEFMRGIMDEFTHISNYSTPVDTELITIIAAENDAYVPRDGATDLRTLWPGCQMKYVKTGHVAAYLLHHKMFREAVKDGFNKLIDKYYTDSSSCNLAS</sequence>
<gene>
    <name evidence="1" type="primary">EOG090X08BF</name>
</gene>
<accession>A0A9N6WT55</accession>
<organism evidence="1">
    <name type="scientific">Lynceus sp. MCZ IZ 141354</name>
    <dbReference type="NCBI Taxonomy" id="1930659"/>
    <lineage>
        <taxon>Eukaryota</taxon>
        <taxon>Metazoa</taxon>
        <taxon>Ecdysozoa</taxon>
        <taxon>Arthropoda</taxon>
        <taxon>Crustacea</taxon>
        <taxon>Branchiopoda</taxon>
        <taxon>Diplostraca</taxon>
        <taxon>Laevicaudata</taxon>
        <taxon>Lynceidae</taxon>
        <taxon>Lynceus</taxon>
    </lineage>
</organism>
<dbReference type="Gene3D" id="3.40.50.1820">
    <property type="entry name" value="alpha/beta hydrolase"/>
    <property type="match status" value="1"/>
</dbReference>
<dbReference type="InterPro" id="IPR019149">
    <property type="entry name" value="ABHD18"/>
</dbReference>
<name>A0A9N6WT55_9CRUS</name>
<dbReference type="PANTHER" id="PTHR13617:SF14">
    <property type="entry name" value="PROTEIN ABHD18"/>
    <property type="match status" value="1"/>
</dbReference>